<dbReference type="STRING" id="126957.T1JB26"/>
<dbReference type="FunFam" id="2.70.130.10:FF:000003">
    <property type="entry name" value="Endoplasmic reticulum lectin 1"/>
    <property type="match status" value="1"/>
</dbReference>
<feature type="signal peptide" evidence="9">
    <location>
        <begin position="1"/>
        <end position="27"/>
    </location>
</feature>
<keyword evidence="4" id="KW-0256">Endoplasmic reticulum</keyword>
<evidence type="ECO:0000256" key="1">
    <source>
        <dbReference type="ARBA" id="ARBA00004319"/>
    </source>
</evidence>
<evidence type="ECO:0000256" key="9">
    <source>
        <dbReference type="SAM" id="SignalP"/>
    </source>
</evidence>
<reference evidence="11" key="2">
    <citation type="submission" date="2015-02" db="UniProtKB">
        <authorList>
            <consortium name="EnsemblMetazoa"/>
        </authorList>
    </citation>
    <scope>IDENTIFICATION</scope>
</reference>
<evidence type="ECO:0000313" key="12">
    <source>
        <dbReference type="Proteomes" id="UP000014500"/>
    </source>
</evidence>
<organism evidence="11 12">
    <name type="scientific">Strigamia maritima</name>
    <name type="common">European centipede</name>
    <name type="synonym">Geophilus maritimus</name>
    <dbReference type="NCBI Taxonomy" id="126957"/>
    <lineage>
        <taxon>Eukaryota</taxon>
        <taxon>Metazoa</taxon>
        <taxon>Ecdysozoa</taxon>
        <taxon>Arthropoda</taxon>
        <taxon>Myriapoda</taxon>
        <taxon>Chilopoda</taxon>
        <taxon>Pleurostigmophora</taxon>
        <taxon>Geophilomorpha</taxon>
        <taxon>Linotaeniidae</taxon>
        <taxon>Strigamia</taxon>
    </lineage>
</organism>
<dbReference type="EMBL" id="JH432008">
    <property type="status" value="NOT_ANNOTATED_CDS"/>
    <property type="molecule type" value="Genomic_DNA"/>
</dbReference>
<dbReference type="GO" id="GO:0005788">
    <property type="term" value="C:endoplasmic reticulum lumen"/>
    <property type="evidence" value="ECO:0007669"/>
    <property type="project" value="UniProtKB-SubCell"/>
</dbReference>
<feature type="chain" id="PRO_5004580139" description="Endoplasmic reticulum lectin 1" evidence="9">
    <location>
        <begin position="28"/>
        <end position="473"/>
    </location>
</feature>
<dbReference type="HOGENOM" id="CLU_048035_1_0_1"/>
<keyword evidence="5" id="KW-1015">Disulfide bond</keyword>
<evidence type="ECO:0000313" key="11">
    <source>
        <dbReference type="EnsemblMetazoa" id="SMAR010957-PA"/>
    </source>
</evidence>
<dbReference type="SUPFAM" id="SSF50911">
    <property type="entry name" value="Mannose 6-phosphate receptor domain"/>
    <property type="match status" value="2"/>
</dbReference>
<evidence type="ECO:0000256" key="3">
    <source>
        <dbReference type="ARBA" id="ARBA00022737"/>
    </source>
</evidence>
<dbReference type="Pfam" id="PF07915">
    <property type="entry name" value="PRKCSH"/>
    <property type="match status" value="2"/>
</dbReference>
<dbReference type="InterPro" id="IPR044865">
    <property type="entry name" value="MRH_dom"/>
</dbReference>
<reference evidence="12" key="1">
    <citation type="submission" date="2011-05" db="EMBL/GenBank/DDBJ databases">
        <authorList>
            <person name="Richards S.R."/>
            <person name="Qu J."/>
            <person name="Jiang H."/>
            <person name="Jhangiani S.N."/>
            <person name="Agravi P."/>
            <person name="Goodspeed R."/>
            <person name="Gross S."/>
            <person name="Mandapat C."/>
            <person name="Jackson L."/>
            <person name="Mathew T."/>
            <person name="Pu L."/>
            <person name="Thornton R."/>
            <person name="Saada N."/>
            <person name="Wilczek-Boney K.B."/>
            <person name="Lee S."/>
            <person name="Kovar C."/>
            <person name="Wu Y."/>
            <person name="Scherer S.E."/>
            <person name="Worley K.C."/>
            <person name="Muzny D.M."/>
            <person name="Gibbs R."/>
        </authorList>
    </citation>
    <scope>NUCLEOTIDE SEQUENCE</scope>
    <source>
        <strain evidence="12">Brora</strain>
    </source>
</reference>
<dbReference type="GO" id="GO:0030968">
    <property type="term" value="P:endoplasmic reticulum unfolded protein response"/>
    <property type="evidence" value="ECO:0007669"/>
    <property type="project" value="InterPro"/>
</dbReference>
<feature type="domain" description="MRH" evidence="10">
    <location>
        <begin position="333"/>
        <end position="459"/>
    </location>
</feature>
<dbReference type="EnsemblMetazoa" id="SMAR010957-RA">
    <property type="protein sequence ID" value="SMAR010957-PA"/>
    <property type="gene ID" value="SMAR010957"/>
</dbReference>
<sequence>MLKLNQYKIHVNSIVCILCILLSSSWAFNEFDDSVLFRLSWPGSHIQQLSDSDENVVVMTTIDNEKYRCTLPSVKEDENNKDQTYAGASALELLQPLFSQLSCSYRLEQYWTYELCHGRYVKQYHDEKDTSVPNSKKLRRQEFLLGQFNAEDYLPTRADSREKISSKKDRKNIPTKKIESQSLPYFEIVMSDGTTCDLNNNARSAKILYICLPDSNNEIYAVEEVSSCEYEMIVLTSLLCAHPDYRLLKETIKHDIQCHSLKGSPVRPLQLEKIESENLRFMQKQKRLQTAYLKKLEEKLNQEKLTEEIFKYDGKTETVPNDLKLMDDFLNGRHCLYGGSGWWKFEFCNGNKVIQYHEYEDKRRIEVVLGVWNEDLHKQWIADNQYKKPKHLTGIAQKQTSHLYSGGTMCDSTGKPRQVEVKIKCKESSSHPNAVALYLLEPKTCEYILVVESSILCSLIETIDQNGLFSPNS</sequence>
<dbReference type="InterPro" id="IPR045149">
    <property type="entry name" value="OS-9-like"/>
</dbReference>
<dbReference type="PANTHER" id="PTHR15414:SF0">
    <property type="entry name" value="ENDOPLASMIC RETICULUM LECTIN 1"/>
    <property type="match status" value="1"/>
</dbReference>
<dbReference type="Proteomes" id="UP000014500">
    <property type="component" value="Unassembled WGS sequence"/>
</dbReference>
<dbReference type="FunFam" id="2.70.130.10:FF:000001">
    <property type="entry name" value="Endoplasmic reticulum lectin 1"/>
    <property type="match status" value="1"/>
</dbReference>
<dbReference type="OMA" id="HGKDDIY"/>
<protein>
    <recommendedName>
        <fullName evidence="7">Endoplasmic reticulum lectin 1</fullName>
    </recommendedName>
    <alternativeName>
        <fullName evidence="8">ER lectin</fullName>
    </alternativeName>
</protein>
<evidence type="ECO:0000256" key="8">
    <source>
        <dbReference type="ARBA" id="ARBA00041661"/>
    </source>
</evidence>
<evidence type="ECO:0000259" key="10">
    <source>
        <dbReference type="PROSITE" id="PS51914"/>
    </source>
</evidence>
<dbReference type="GO" id="GO:0030970">
    <property type="term" value="P:retrograde protein transport, ER to cytosol"/>
    <property type="evidence" value="ECO:0007669"/>
    <property type="project" value="TreeGrafter"/>
</dbReference>
<comment type="function">
    <text evidence="6">Probable lectin that binds selectively to improperly folded lumenal proteins. May function in endoplasmic reticulum quality control and endoplasmic reticulum-associated degradation (ERAD) of both non-glycosylated proteins and glycoproteins.</text>
</comment>
<keyword evidence="2 9" id="KW-0732">Signal</keyword>
<dbReference type="PROSITE" id="PS51914">
    <property type="entry name" value="MRH"/>
    <property type="match status" value="2"/>
</dbReference>
<evidence type="ECO:0000256" key="4">
    <source>
        <dbReference type="ARBA" id="ARBA00022824"/>
    </source>
</evidence>
<dbReference type="PhylomeDB" id="T1JB26"/>
<dbReference type="eggNOG" id="KOG3394">
    <property type="taxonomic scope" value="Eukaryota"/>
</dbReference>
<dbReference type="InterPro" id="IPR009011">
    <property type="entry name" value="Man6P_isomerase_rcpt-bd_dom_sf"/>
</dbReference>
<dbReference type="AlphaFoldDB" id="T1JB26"/>
<keyword evidence="12" id="KW-1185">Reference proteome</keyword>
<evidence type="ECO:0000256" key="6">
    <source>
        <dbReference type="ARBA" id="ARBA00037585"/>
    </source>
</evidence>
<comment type="subcellular location">
    <subcellularLocation>
        <location evidence="1">Endoplasmic reticulum lumen</location>
    </subcellularLocation>
</comment>
<evidence type="ECO:0000256" key="7">
    <source>
        <dbReference type="ARBA" id="ARBA00041108"/>
    </source>
</evidence>
<evidence type="ECO:0000256" key="5">
    <source>
        <dbReference type="ARBA" id="ARBA00023157"/>
    </source>
</evidence>
<feature type="domain" description="MRH" evidence="10">
    <location>
        <begin position="101"/>
        <end position="242"/>
    </location>
</feature>
<accession>T1JB26</accession>
<name>T1JB26_STRMM</name>
<proteinExistence type="predicted"/>
<dbReference type="InterPro" id="IPR012913">
    <property type="entry name" value="OS9-like_dom"/>
</dbReference>
<keyword evidence="3" id="KW-0677">Repeat</keyword>
<dbReference type="Gene3D" id="2.70.130.10">
    <property type="entry name" value="Mannose-6-phosphate receptor binding domain"/>
    <property type="match status" value="2"/>
</dbReference>
<evidence type="ECO:0000256" key="2">
    <source>
        <dbReference type="ARBA" id="ARBA00022729"/>
    </source>
</evidence>
<dbReference type="PANTHER" id="PTHR15414">
    <property type="entry name" value="OS-9-RELATED"/>
    <property type="match status" value="1"/>
</dbReference>